<evidence type="ECO:0000256" key="5">
    <source>
        <dbReference type="ARBA" id="ARBA00022606"/>
    </source>
</evidence>
<evidence type="ECO:0000256" key="10">
    <source>
        <dbReference type="ARBA" id="ARBA00022991"/>
    </source>
</evidence>
<comment type="catalytic activity">
    <reaction evidence="1">
        <text>ATP + protein L-histidine = ADP + protein N-phospho-L-histidine.</text>
        <dbReference type="EC" id="2.7.13.3"/>
    </reaction>
</comment>
<dbReference type="InterPro" id="IPR001294">
    <property type="entry name" value="Phytochrome"/>
</dbReference>
<evidence type="ECO:0000256" key="3">
    <source>
        <dbReference type="ARBA" id="ARBA00022543"/>
    </source>
</evidence>
<dbReference type="SUPFAM" id="SSF55781">
    <property type="entry name" value="GAF domain-like"/>
    <property type="match status" value="2"/>
</dbReference>
<sequence>MAHDTVDLTNCDREPIHIPGNIQPHGCLMALDARAGQILRHSANLSALTGIEGSVNGRMLEDVLGDDAAHTLRNVVAALREGARPALLQGLQTRCGPFDIAVHLYKSVVTIELEPETVGQPLQMARMLIGRIGEITDTDLLVRQASRLVRGMLGYDRVMVYRFEEDGAGRVVAEARRGDLESFLGQYFPAGDIPRQARELYVRNTIRIIGDVDAARVPIEPVIDISGEPLDLSYAHLRSVSPVHCEYLRNMGVSASMSISIIIDGKLWGLIACHHYRPLVLGMAHRVAAEMFGEFFSLHLQSLKQKEKLKTASHARASLDRFLRIASHHSDIGALLKESLADFATLMPCDGVGLWLNGSWTVFGTVPPASAVPGLLRMMGTVAEGRVWATHSLAQRLSEAETYSAQAAGVLAVPLTQIHRDYLFFFRREFIQTLDWAGDPTKTYQSGPLGDRLTPRKSFAIWKETVHLQAQPWTEAEREIAEVTRSALVEIGLRHSELMAEERSRADVRQRMLNEELNHRVKNILALIKSLVSQPVGQDRGLEDYVRSLKGRIQALSFAHDQVVRGDGGGILLDLLDAELTPYRQNADSILLGGPKVLLDSRAFSVMALVLHELSTNAAKYGALSKQGGHLSVTWHEDEQGDCVIDWRESGGPPVLPPTRTGFGTALIDRSLPYDLGGKSRVLYARSGVEAQFSIPARHVTITAPVVAGEQSLGNAMDAATRLDPGIRVLLVEDQMLIAMDVEGMLADQGVDQVVTAASVVDAIAKLADFRPDVAILDVNLGAGTSIELAEILIRNGTPFLFATGYGNSTMIPSAFARVPVVRKPYDSLSLTGAIAAAVAAGKPES</sequence>
<organism evidence="15 16">
    <name type="scientific">Xaviernesmea rhizosphaerae</name>
    <dbReference type="NCBI Taxonomy" id="1672749"/>
    <lineage>
        <taxon>Bacteria</taxon>
        <taxon>Pseudomonadati</taxon>
        <taxon>Pseudomonadota</taxon>
        <taxon>Alphaproteobacteria</taxon>
        <taxon>Hyphomicrobiales</taxon>
        <taxon>Rhizobiaceae</taxon>
        <taxon>Rhizobium/Agrobacterium group</taxon>
        <taxon>Xaviernesmea</taxon>
    </lineage>
</organism>
<evidence type="ECO:0000313" key="15">
    <source>
        <dbReference type="EMBL" id="OLP57493.1"/>
    </source>
</evidence>
<dbReference type="InterPro" id="IPR036890">
    <property type="entry name" value="HATPase_C_sf"/>
</dbReference>
<protein>
    <recommendedName>
        <fullName evidence="2">histidine kinase</fullName>
        <ecNumber evidence="2">2.7.13.3</ecNumber>
    </recommendedName>
</protein>
<dbReference type="SUPFAM" id="SSF52172">
    <property type="entry name" value="CheY-like"/>
    <property type="match status" value="1"/>
</dbReference>
<name>A0A1Q9APY9_9HYPH</name>
<dbReference type="PANTHER" id="PTHR41523:SF8">
    <property type="entry name" value="ETHYLENE RESPONSE SENSOR PROTEIN"/>
    <property type="match status" value="1"/>
</dbReference>
<keyword evidence="4 12" id="KW-0597">Phosphoprotein</keyword>
<dbReference type="GO" id="GO:0000160">
    <property type="term" value="P:phosphorelay signal transduction system"/>
    <property type="evidence" value="ECO:0007669"/>
    <property type="project" value="InterPro"/>
</dbReference>
<dbReference type="GO" id="GO:0009881">
    <property type="term" value="F:photoreceptor activity"/>
    <property type="evidence" value="ECO:0007669"/>
    <property type="project" value="UniProtKB-KW"/>
</dbReference>
<dbReference type="STRING" id="1672749.BJF92_24080"/>
<dbReference type="SUPFAM" id="SSF55785">
    <property type="entry name" value="PYP-like sensor domain (PAS domain)"/>
    <property type="match status" value="1"/>
</dbReference>
<comment type="caution">
    <text evidence="15">The sequence shown here is derived from an EMBL/GenBank/DDBJ whole genome shotgun (WGS) entry which is preliminary data.</text>
</comment>
<keyword evidence="11" id="KW-0675">Receptor</keyword>
<dbReference type="InterPro" id="IPR035965">
    <property type="entry name" value="PAS-like_dom_sf"/>
</dbReference>
<dbReference type="InterPro" id="IPR013515">
    <property type="entry name" value="Phytochrome_cen-reg"/>
</dbReference>
<keyword evidence="6" id="KW-0808">Transferase</keyword>
<dbReference type="InterPro" id="IPR043150">
    <property type="entry name" value="Phytochrome_PHY_sf"/>
</dbReference>
<keyword evidence="3" id="KW-0600">Photoreceptor protein</keyword>
<dbReference type="Gene3D" id="3.30.565.10">
    <property type="entry name" value="Histidine kinase-like ATPase, C-terminal domain"/>
    <property type="match status" value="1"/>
</dbReference>
<evidence type="ECO:0000259" key="14">
    <source>
        <dbReference type="PROSITE" id="PS50110"/>
    </source>
</evidence>
<dbReference type="Pfam" id="PF08446">
    <property type="entry name" value="PAS_2"/>
    <property type="match status" value="1"/>
</dbReference>
<evidence type="ECO:0000256" key="8">
    <source>
        <dbReference type="ARBA" id="ARBA00022777"/>
    </source>
</evidence>
<dbReference type="SMART" id="SM00065">
    <property type="entry name" value="GAF"/>
    <property type="match status" value="1"/>
</dbReference>
<dbReference type="InterPro" id="IPR003018">
    <property type="entry name" value="GAF"/>
</dbReference>
<dbReference type="InterPro" id="IPR009219">
    <property type="entry name" value="Bactrphtchr_CheY"/>
</dbReference>
<dbReference type="EC" id="2.7.13.3" evidence="2"/>
<gene>
    <name evidence="15" type="ORF">BJF92_24080</name>
</gene>
<evidence type="ECO:0000256" key="9">
    <source>
        <dbReference type="ARBA" id="ARBA00022840"/>
    </source>
</evidence>
<dbReference type="Gene3D" id="3.30.450.270">
    <property type="match status" value="1"/>
</dbReference>
<dbReference type="Pfam" id="PF07536">
    <property type="entry name" value="HWE_HK"/>
    <property type="match status" value="1"/>
</dbReference>
<accession>A0A1Q9APY9</accession>
<dbReference type="Gene3D" id="3.30.450.20">
    <property type="entry name" value="PAS domain"/>
    <property type="match status" value="1"/>
</dbReference>
<dbReference type="PROSITE" id="PS50110">
    <property type="entry name" value="RESPONSE_REGULATORY"/>
    <property type="match status" value="1"/>
</dbReference>
<dbReference type="InterPro" id="IPR001789">
    <property type="entry name" value="Sig_transdc_resp-reg_receiver"/>
</dbReference>
<evidence type="ECO:0000256" key="11">
    <source>
        <dbReference type="ARBA" id="ARBA00023170"/>
    </source>
</evidence>
<dbReference type="InterPro" id="IPR011102">
    <property type="entry name" value="Sig_transdc_His_kinase_HWE"/>
</dbReference>
<dbReference type="Pfam" id="PF00360">
    <property type="entry name" value="PHY"/>
    <property type="match status" value="1"/>
</dbReference>
<evidence type="ECO:0000256" key="6">
    <source>
        <dbReference type="ARBA" id="ARBA00022679"/>
    </source>
</evidence>
<evidence type="ECO:0000256" key="1">
    <source>
        <dbReference type="ARBA" id="ARBA00000085"/>
    </source>
</evidence>
<dbReference type="PROSITE" id="PS50046">
    <property type="entry name" value="PHYTOCHROME_2"/>
    <property type="match status" value="1"/>
</dbReference>
<keyword evidence="5" id="KW-0716">Sensory transduction</keyword>
<proteinExistence type="predicted"/>
<evidence type="ECO:0000256" key="12">
    <source>
        <dbReference type="PROSITE-ProRule" id="PRU00169"/>
    </source>
</evidence>
<evidence type="ECO:0000259" key="13">
    <source>
        <dbReference type="PROSITE" id="PS50046"/>
    </source>
</evidence>
<feature type="domain" description="Phytochrome chromophore attachment site" evidence="13">
    <location>
        <begin position="137"/>
        <end position="298"/>
    </location>
</feature>
<dbReference type="InterPro" id="IPR013654">
    <property type="entry name" value="PAS_2"/>
</dbReference>
<evidence type="ECO:0000256" key="7">
    <source>
        <dbReference type="ARBA" id="ARBA00022741"/>
    </source>
</evidence>
<keyword evidence="7" id="KW-0547">Nucleotide-binding</keyword>
<dbReference type="OrthoDB" id="9760752at2"/>
<keyword evidence="9" id="KW-0067">ATP-binding</keyword>
<dbReference type="PRINTS" id="PR01033">
    <property type="entry name" value="PHYTOCHROME"/>
</dbReference>
<dbReference type="EMBL" id="MKIO01000017">
    <property type="protein sequence ID" value="OLP57493.1"/>
    <property type="molecule type" value="Genomic_DNA"/>
</dbReference>
<dbReference type="Pfam" id="PF00072">
    <property type="entry name" value="Response_reg"/>
    <property type="match status" value="1"/>
</dbReference>
<dbReference type="PANTHER" id="PTHR41523">
    <property type="entry name" value="TWO-COMPONENT SYSTEM SENSOR PROTEIN"/>
    <property type="match status" value="1"/>
</dbReference>
<keyword evidence="8 15" id="KW-0418">Kinase</keyword>
<dbReference type="Gene3D" id="3.40.50.2300">
    <property type="match status" value="1"/>
</dbReference>
<dbReference type="Proteomes" id="UP000186143">
    <property type="component" value="Unassembled WGS sequence"/>
</dbReference>
<dbReference type="InterPro" id="IPR029016">
    <property type="entry name" value="GAF-like_dom_sf"/>
</dbReference>
<dbReference type="GO" id="GO:0005524">
    <property type="term" value="F:ATP binding"/>
    <property type="evidence" value="ECO:0007669"/>
    <property type="project" value="UniProtKB-KW"/>
</dbReference>
<dbReference type="GO" id="GO:0009584">
    <property type="term" value="P:detection of visible light"/>
    <property type="evidence" value="ECO:0007669"/>
    <property type="project" value="InterPro"/>
</dbReference>
<evidence type="ECO:0000256" key="2">
    <source>
        <dbReference type="ARBA" id="ARBA00012438"/>
    </source>
</evidence>
<evidence type="ECO:0000313" key="16">
    <source>
        <dbReference type="Proteomes" id="UP000186143"/>
    </source>
</evidence>
<dbReference type="GO" id="GO:0004673">
    <property type="term" value="F:protein histidine kinase activity"/>
    <property type="evidence" value="ECO:0007669"/>
    <property type="project" value="UniProtKB-EC"/>
</dbReference>
<evidence type="ECO:0000256" key="4">
    <source>
        <dbReference type="ARBA" id="ARBA00022553"/>
    </source>
</evidence>
<feature type="modified residue" description="4-aspartylphosphate" evidence="12">
    <location>
        <position position="778"/>
    </location>
</feature>
<feature type="domain" description="Response regulatory" evidence="14">
    <location>
        <begin position="728"/>
        <end position="839"/>
    </location>
</feature>
<dbReference type="InterPro" id="IPR016132">
    <property type="entry name" value="Phyto_chromo_attachment"/>
</dbReference>
<dbReference type="Gene3D" id="3.30.450.40">
    <property type="match status" value="1"/>
</dbReference>
<dbReference type="Pfam" id="PF01590">
    <property type="entry name" value="GAF"/>
    <property type="match status" value="1"/>
</dbReference>
<dbReference type="GO" id="GO:0006355">
    <property type="term" value="P:regulation of DNA-templated transcription"/>
    <property type="evidence" value="ECO:0007669"/>
    <property type="project" value="InterPro"/>
</dbReference>
<dbReference type="InterPro" id="IPR011006">
    <property type="entry name" value="CheY-like_superfamily"/>
</dbReference>
<dbReference type="AlphaFoldDB" id="A0A1Q9APY9"/>
<dbReference type="SMART" id="SM00448">
    <property type="entry name" value="REC"/>
    <property type="match status" value="1"/>
</dbReference>
<dbReference type="RefSeq" id="WP_075632977.1">
    <property type="nucleotide sequence ID" value="NZ_MKIO01000017.1"/>
</dbReference>
<keyword evidence="10" id="KW-0157">Chromophore</keyword>
<dbReference type="SMART" id="SM00911">
    <property type="entry name" value="HWE_HK"/>
    <property type="match status" value="1"/>
</dbReference>
<reference evidence="15 16" key="1">
    <citation type="submission" date="2016-09" db="EMBL/GenBank/DDBJ databases">
        <title>Rhizobium sp. nov., a novel species isolated from the rice rhizosphere.</title>
        <authorList>
            <person name="Zhao J."/>
            <person name="Zhang X."/>
        </authorList>
    </citation>
    <scope>NUCLEOTIDE SEQUENCE [LARGE SCALE GENOMIC DNA]</scope>
    <source>
        <strain evidence="15 16">MH17</strain>
    </source>
</reference>
<dbReference type="PIRSF" id="PIRSF036397">
    <property type="entry name" value="Bactrphtchrm_rec"/>
    <property type="match status" value="1"/>
</dbReference>